<feature type="region of interest" description="Disordered" evidence="1">
    <location>
        <begin position="62"/>
        <end position="119"/>
    </location>
</feature>
<dbReference type="Proteomes" id="UP001597506">
    <property type="component" value="Unassembled WGS sequence"/>
</dbReference>
<dbReference type="NCBIfam" id="NF041554">
    <property type="entry name" value="SA1362_fam"/>
    <property type="match status" value="1"/>
</dbReference>
<keyword evidence="2" id="KW-0812">Transmembrane</keyword>
<keyword evidence="2" id="KW-0472">Membrane</keyword>
<evidence type="ECO:0000313" key="3">
    <source>
        <dbReference type="EMBL" id="MFD2681159.1"/>
    </source>
</evidence>
<feature type="compositionally biased region" description="Basic residues" evidence="1">
    <location>
        <begin position="110"/>
        <end position="119"/>
    </location>
</feature>
<feature type="transmembrane region" description="Helical" evidence="2">
    <location>
        <begin position="7"/>
        <end position="24"/>
    </location>
</feature>
<organism evidence="3 4">
    <name type="scientific">Bacillus seohaeanensis</name>
    <dbReference type="NCBI Taxonomy" id="284580"/>
    <lineage>
        <taxon>Bacteria</taxon>
        <taxon>Bacillati</taxon>
        <taxon>Bacillota</taxon>
        <taxon>Bacilli</taxon>
        <taxon>Bacillales</taxon>
        <taxon>Bacillaceae</taxon>
        <taxon>Bacillus</taxon>
    </lineage>
</organism>
<dbReference type="EMBL" id="JBHUMF010000026">
    <property type="protein sequence ID" value="MFD2681159.1"/>
    <property type="molecule type" value="Genomic_DNA"/>
</dbReference>
<evidence type="ECO:0000256" key="2">
    <source>
        <dbReference type="SAM" id="Phobius"/>
    </source>
</evidence>
<keyword evidence="4" id="KW-1185">Reference proteome</keyword>
<comment type="caution">
    <text evidence="3">The sequence shown here is derived from an EMBL/GenBank/DDBJ whole genome shotgun (WGS) entry which is preliminary data.</text>
</comment>
<keyword evidence="2" id="KW-1133">Transmembrane helix</keyword>
<feature type="compositionally biased region" description="Basic residues" evidence="1">
    <location>
        <begin position="70"/>
        <end position="81"/>
    </location>
</feature>
<dbReference type="RefSeq" id="WP_377935128.1">
    <property type="nucleotide sequence ID" value="NZ_JBHUMF010000026.1"/>
</dbReference>
<evidence type="ECO:0000313" key="4">
    <source>
        <dbReference type="Proteomes" id="UP001597506"/>
    </source>
</evidence>
<protein>
    <submittedName>
        <fullName evidence="3">SA1362 family protein</fullName>
    </submittedName>
</protein>
<evidence type="ECO:0000256" key="1">
    <source>
        <dbReference type="SAM" id="MobiDB-lite"/>
    </source>
</evidence>
<dbReference type="InterPro" id="IPR048110">
    <property type="entry name" value="SA1362/YqhP-like"/>
</dbReference>
<feature type="compositionally biased region" description="Basic residues" evidence="1">
    <location>
        <begin position="89"/>
        <end position="99"/>
    </location>
</feature>
<sequence>MKARNIFVLSLIVLAIIGLGSVLIGNPLSLLRQIFIMAAAIGIIYFIYRKWLSGKPTKNKEQKAFQKAAKQSKKRFKKKVTKSTQSANHAKKRPIRRKSNANLTVIEGKKNKKNNRASF</sequence>
<gene>
    <name evidence="3" type="ORF">ACFSUL_10435</name>
</gene>
<accession>A0ABW5RT46</accession>
<feature type="transmembrane region" description="Helical" evidence="2">
    <location>
        <begin position="30"/>
        <end position="48"/>
    </location>
</feature>
<reference evidence="4" key="1">
    <citation type="journal article" date="2019" name="Int. J. Syst. Evol. Microbiol.">
        <title>The Global Catalogue of Microorganisms (GCM) 10K type strain sequencing project: providing services to taxonomists for standard genome sequencing and annotation.</title>
        <authorList>
            <consortium name="The Broad Institute Genomics Platform"/>
            <consortium name="The Broad Institute Genome Sequencing Center for Infectious Disease"/>
            <person name="Wu L."/>
            <person name="Ma J."/>
        </authorList>
    </citation>
    <scope>NUCLEOTIDE SEQUENCE [LARGE SCALE GENOMIC DNA]</scope>
    <source>
        <strain evidence="4">KCTC 3913</strain>
    </source>
</reference>
<proteinExistence type="predicted"/>
<name>A0ABW5RT46_9BACI</name>